<dbReference type="PANTHER" id="PTHR32154:SF20">
    <property type="entry name" value="2-OXOGLUTARATE OXIDOREDUCTASE SUBUNIT KORA"/>
    <property type="match status" value="1"/>
</dbReference>
<dbReference type="FunFam" id="3.40.50.970:FF:000022">
    <property type="entry name" value="2-oxoglutarate ferredoxin oxidoreductase alpha subunit"/>
    <property type="match status" value="1"/>
</dbReference>
<dbReference type="GO" id="GO:0016903">
    <property type="term" value="F:oxidoreductase activity, acting on the aldehyde or oxo group of donors"/>
    <property type="evidence" value="ECO:0007669"/>
    <property type="project" value="InterPro"/>
</dbReference>
<gene>
    <name evidence="4" type="ORF">UT64_C0063G0007</name>
</gene>
<keyword evidence="1" id="KW-0560">Oxidoreductase</keyword>
<evidence type="ECO:0000259" key="3">
    <source>
        <dbReference type="Pfam" id="PF01855"/>
    </source>
</evidence>
<keyword evidence="4" id="KW-0670">Pyruvate</keyword>
<proteinExistence type="predicted"/>
<feature type="domain" description="Pyruvate/ketoisovalerate oxidoreductase catalytic" evidence="2">
    <location>
        <begin position="17"/>
        <end position="180"/>
    </location>
</feature>
<dbReference type="EMBL" id="LBXO01000063">
    <property type="protein sequence ID" value="KKR31357.1"/>
    <property type="molecule type" value="Genomic_DNA"/>
</dbReference>
<dbReference type="NCBIfam" id="TIGR03710">
    <property type="entry name" value="OAFO_sf"/>
    <property type="match status" value="1"/>
</dbReference>
<dbReference type="Pfam" id="PF01855">
    <property type="entry name" value="POR_N"/>
    <property type="match status" value="1"/>
</dbReference>
<name>A0A0G0T0I8_9BACT</name>
<dbReference type="CDD" id="cd07034">
    <property type="entry name" value="TPP_PYR_PFOR_IOR-alpha_like"/>
    <property type="match status" value="1"/>
</dbReference>
<reference evidence="4 5" key="1">
    <citation type="journal article" date="2015" name="Nature">
        <title>rRNA introns, odd ribosomes, and small enigmatic genomes across a large radiation of phyla.</title>
        <authorList>
            <person name="Brown C.T."/>
            <person name="Hug L.A."/>
            <person name="Thomas B.C."/>
            <person name="Sharon I."/>
            <person name="Castelle C.J."/>
            <person name="Singh A."/>
            <person name="Wilkins M.J."/>
            <person name="Williams K.H."/>
            <person name="Banfield J.F."/>
        </authorList>
    </citation>
    <scope>NUCLEOTIDE SEQUENCE [LARGE SCALE GENOMIC DNA]</scope>
</reference>
<evidence type="ECO:0000313" key="5">
    <source>
        <dbReference type="Proteomes" id="UP000034137"/>
    </source>
</evidence>
<dbReference type="PANTHER" id="PTHR32154">
    <property type="entry name" value="PYRUVATE-FLAVODOXIN OXIDOREDUCTASE-RELATED"/>
    <property type="match status" value="1"/>
</dbReference>
<dbReference type="InterPro" id="IPR019752">
    <property type="entry name" value="Pyrv/ketoisovalerate_OxRed_cat"/>
</dbReference>
<organism evidence="4 5">
    <name type="scientific">Candidatus Falkowbacteria bacterium GW2011_GWF2_39_8</name>
    <dbReference type="NCBI Taxonomy" id="1618642"/>
    <lineage>
        <taxon>Bacteria</taxon>
        <taxon>Candidatus Falkowiibacteriota</taxon>
    </lineage>
</organism>
<protein>
    <submittedName>
        <fullName evidence="4">Pyruvate flavodoxin/ferredoxin oxidoreductase-like protein</fullName>
    </submittedName>
</protein>
<accession>A0A0G0T0I8</accession>
<dbReference type="Gene3D" id="3.40.50.920">
    <property type="match status" value="1"/>
</dbReference>
<dbReference type="Proteomes" id="UP000034137">
    <property type="component" value="Unassembled WGS sequence"/>
</dbReference>
<feature type="domain" description="Pyruvate flavodoxin/ferredoxin oxidoreductase pyrimidine binding" evidence="3">
    <location>
        <begin position="216"/>
        <end position="453"/>
    </location>
</feature>
<dbReference type="SUPFAM" id="SSF52922">
    <property type="entry name" value="TK C-terminal domain-like"/>
    <property type="match status" value="1"/>
</dbReference>
<dbReference type="InterPro" id="IPR022367">
    <property type="entry name" value="2-oxoacid/accept_OxRdtase_asu"/>
</dbReference>
<dbReference type="AlphaFoldDB" id="A0A0G0T0I8"/>
<sequence>MNNVFKKFTWKIGGEAGFGIKSAGLSFAKALMRSGYETFDYVEYPSLIRGSHNTYQVTVSDKPVHSTENRIDILVALNKETIDKHLNELTPGAAVIYDGGEIKLSPIKYREKNIHLISVPFKKITEQTGGGEIMRNTVAMGATIALIDLPLSVLENIIKELFSRKPDVIASNLKAIELGYKFVKENYKALNFKIKLEVLKKDQRLLISGNEAMGMGALAGGLNFFTAYPMTPSTTVMQYLAAHGVETGLIVKHAEDEISVINMALGAAHVGARAMCATSGGGFALMGEAVGLACVSETPLVIINVQRPGPATGMPTWTDQGDLRFVLHSAQGEGERIVLAPGDINECFYQTAEALNIAEKYQLPVIVLSDKFLGEGTGTVERFDENKVTINRGKLLAENKIPNNYKRYKLATDGVSARTLPGMKNGLFLADSYEHDEYGYSSEKVKDRLEQVHKRAQKLVTAAAELNGANLYGPANAKITLVAWGSVKGPVLDALDLLPEKIKNNFNLLHLNVIWPFPAKQVGAILGKAGLLAKQKKIVLVENNYLGQLGLLIRQDTGIEIKDRILRYDGRPFFPEELVEEFKKIK</sequence>
<evidence type="ECO:0000256" key="1">
    <source>
        <dbReference type="ARBA" id="ARBA00023002"/>
    </source>
</evidence>
<comment type="caution">
    <text evidence="4">The sequence shown here is derived from an EMBL/GenBank/DDBJ whole genome shotgun (WGS) entry which is preliminary data.</text>
</comment>
<dbReference type="InterPro" id="IPR050722">
    <property type="entry name" value="Pyruvate:ferred/Flavod_OxRd"/>
</dbReference>
<dbReference type="PATRIC" id="fig|1618642.3.peg.970"/>
<dbReference type="InterPro" id="IPR009014">
    <property type="entry name" value="Transketo_C/PFOR_II"/>
</dbReference>
<dbReference type="SUPFAM" id="SSF52518">
    <property type="entry name" value="Thiamin diphosphate-binding fold (THDP-binding)"/>
    <property type="match status" value="1"/>
</dbReference>
<dbReference type="InterPro" id="IPR029061">
    <property type="entry name" value="THDP-binding"/>
</dbReference>
<dbReference type="InterPro" id="IPR002869">
    <property type="entry name" value="Pyrv_flavodox_OxRed_cen"/>
</dbReference>
<dbReference type="Pfam" id="PF01558">
    <property type="entry name" value="POR"/>
    <property type="match status" value="1"/>
</dbReference>
<dbReference type="InterPro" id="IPR002880">
    <property type="entry name" value="Pyrv_Fd/Flavodoxin_OxRdtase_N"/>
</dbReference>
<dbReference type="Gene3D" id="3.40.50.970">
    <property type="match status" value="1"/>
</dbReference>
<dbReference type="GO" id="GO:0006979">
    <property type="term" value="P:response to oxidative stress"/>
    <property type="evidence" value="ECO:0007669"/>
    <property type="project" value="TreeGrafter"/>
</dbReference>
<evidence type="ECO:0000259" key="2">
    <source>
        <dbReference type="Pfam" id="PF01558"/>
    </source>
</evidence>
<evidence type="ECO:0000313" key="4">
    <source>
        <dbReference type="EMBL" id="KKR31357.1"/>
    </source>
</evidence>
<dbReference type="Gene3D" id="3.40.920.10">
    <property type="entry name" value="Pyruvate-ferredoxin oxidoreductase, PFOR, domain III"/>
    <property type="match status" value="1"/>
</dbReference>
<dbReference type="SUPFAM" id="SSF53323">
    <property type="entry name" value="Pyruvate-ferredoxin oxidoreductase, PFOR, domain III"/>
    <property type="match status" value="1"/>
</dbReference>